<comment type="caution">
    <text evidence="7">The sequence shown here is derived from an EMBL/GenBank/DDBJ whole genome shotgun (WGS) entry which is preliminary data.</text>
</comment>
<evidence type="ECO:0000313" key="7">
    <source>
        <dbReference type="EMBL" id="KAK2578994.1"/>
    </source>
</evidence>
<dbReference type="Pfam" id="PF00077">
    <property type="entry name" value="RVP"/>
    <property type="match status" value="1"/>
</dbReference>
<dbReference type="InterPro" id="IPR001969">
    <property type="entry name" value="Aspartic_peptidase_AS"/>
</dbReference>
<dbReference type="EC" id="2.7.7.49" evidence="1"/>
<dbReference type="SUPFAM" id="SSF50630">
    <property type="entry name" value="Acid proteases"/>
    <property type="match status" value="1"/>
</dbReference>
<dbReference type="Gene3D" id="3.10.10.10">
    <property type="entry name" value="HIV Type 1 Reverse Transcriptase, subunit A, domain 1"/>
    <property type="match status" value="1"/>
</dbReference>
<dbReference type="Gene3D" id="1.10.340.70">
    <property type="match status" value="1"/>
</dbReference>
<feature type="compositionally biased region" description="Basic and acidic residues" evidence="4">
    <location>
        <begin position="440"/>
        <end position="460"/>
    </location>
</feature>
<feature type="compositionally biased region" description="Basic and acidic residues" evidence="4">
    <location>
        <begin position="928"/>
        <end position="941"/>
    </location>
</feature>
<keyword evidence="2" id="KW-0378">Hydrolase</keyword>
<evidence type="ECO:0000256" key="1">
    <source>
        <dbReference type="ARBA" id="ARBA00012493"/>
    </source>
</evidence>
<name>A0AAD9RG12_9HYME</name>
<evidence type="ECO:0000256" key="3">
    <source>
        <dbReference type="SAM" id="Coils"/>
    </source>
</evidence>
<dbReference type="InterPro" id="IPR018061">
    <property type="entry name" value="Retropepsins"/>
</dbReference>
<gene>
    <name evidence="7" type="ORF">KPH14_012653</name>
</gene>
<dbReference type="AlphaFoldDB" id="A0AAD9RG12"/>
<reference evidence="7" key="1">
    <citation type="submission" date="2021-08" db="EMBL/GenBank/DDBJ databases">
        <authorList>
            <person name="Misof B."/>
            <person name="Oliver O."/>
            <person name="Podsiadlowski L."/>
            <person name="Donath A."/>
            <person name="Peters R."/>
            <person name="Mayer C."/>
            <person name="Rust J."/>
            <person name="Gunkel S."/>
            <person name="Lesny P."/>
            <person name="Martin S."/>
            <person name="Oeyen J.P."/>
            <person name="Petersen M."/>
            <person name="Panagiotis P."/>
            <person name="Wilbrandt J."/>
            <person name="Tanja T."/>
        </authorList>
    </citation>
    <scope>NUCLEOTIDE SEQUENCE</scope>
    <source>
        <strain evidence="7">GBR_01_08_01A</strain>
        <tissue evidence="7">Thorax + abdomen</tissue>
    </source>
</reference>
<feature type="compositionally biased region" description="Polar residues" evidence="4">
    <location>
        <begin position="388"/>
        <end position="406"/>
    </location>
</feature>
<proteinExistence type="predicted"/>
<feature type="region of interest" description="Disordered" evidence="4">
    <location>
        <begin position="913"/>
        <end position="941"/>
    </location>
</feature>
<evidence type="ECO:0000259" key="6">
    <source>
        <dbReference type="Pfam" id="PF17921"/>
    </source>
</evidence>
<feature type="region of interest" description="Disordered" evidence="4">
    <location>
        <begin position="377"/>
        <end position="464"/>
    </location>
</feature>
<dbReference type="GO" id="GO:0003964">
    <property type="term" value="F:RNA-directed DNA polymerase activity"/>
    <property type="evidence" value="ECO:0007669"/>
    <property type="project" value="UniProtKB-EC"/>
</dbReference>
<evidence type="ECO:0000256" key="2">
    <source>
        <dbReference type="ARBA" id="ARBA00022801"/>
    </source>
</evidence>
<dbReference type="InterPro" id="IPR021109">
    <property type="entry name" value="Peptidase_aspartic_dom_sf"/>
</dbReference>
<dbReference type="PANTHER" id="PTHR37984">
    <property type="entry name" value="PROTEIN CBG26694"/>
    <property type="match status" value="1"/>
</dbReference>
<dbReference type="InterPro" id="IPR041588">
    <property type="entry name" value="Integrase_H2C2"/>
</dbReference>
<sequence>MAVNMIDNTIETVSRVIRTPPESNKRNKREEGARANIVEEACGHGQDSNNAYERLLRVVEDLQSEVTRQNKQIRDLEIQLSAQIETRVEEACEEFLDKFIEHKREMRDLTRGFEARLENDRHKSTKRDEDFRRQIYHQIAQIENVRRHEEVPNDPYHLTRQQRLPPRISREEWIEQREASLSRNAQTLSVERPSVDCVTRGDSSPTLGTRPFIVKPQLPSFEGKSSDKPPKFIRELKRFVDAARVPDNELKFIITQALKGVASEWWDLVADHIETWPQFTTAFLNRFWSVAIQRKVRENLDTGAYRPETGISRVSYAMKLIGSARDLVPRRTDEEIVLTIARHFSQAVDDCVVGQNIATVDGLLAILERFDNGGTVNRPRFNEKHISPNGNSWRGPQDSQNHTSAYVSRPPGTVNNSYITRQPVDNRRSNDHSVGASGRDSQKKQQELESSNPKKGEDASHPIIINTVFKDTRKELLNEEDSEAPDHPSSLSPEVSVRLEGMKHRALIDTGSTITAMSEASYNMNAQQFSKCPTLPISSTYAVGATGGRSTRLKKQLWAVIDFGGISVETAVVIVPGLVCHLILGVDTLRRARAHINFQAETLSVHSDTGSLTVGMQVSSSEEDKILNVAIHPLTYIDDHRGRINYENLAIQHGTKEQTELVRNLIAKFPQVWREQIGRITSYEHHLRVREDAPFFCRVYPIPLKYNEAADLEIGRMLENDIIRPSTSQYINPIVPARPMSTRVVMFLKNIGKWQAKDHRLMQLLARDNQKPCSSHNRYYVHNGVIYYHSYSKMHKIVIPTEVRDEFIKEVHEVYAHPGGDKTRKLIEEVFFAPKLSHHVQNMSKVTRATQSYAGWAMISRPTQTGVDFNYKKVPKRDLKTLTPRPWRQLSGRYKRGVGTQMTMKRRNMITQTPAAGPGAVRQPNKRVLQDESMQKEEPAKRIHVDLDDHTEWDFLVDYNQNTLEIVDPKIDIPCLDPHDPLGLKVLSDELEDAMNDES</sequence>
<keyword evidence="8" id="KW-1185">Reference proteome</keyword>
<organism evidence="7 8">
    <name type="scientific">Odynerus spinipes</name>
    <dbReference type="NCBI Taxonomy" id="1348599"/>
    <lineage>
        <taxon>Eukaryota</taxon>
        <taxon>Metazoa</taxon>
        <taxon>Ecdysozoa</taxon>
        <taxon>Arthropoda</taxon>
        <taxon>Hexapoda</taxon>
        <taxon>Insecta</taxon>
        <taxon>Pterygota</taxon>
        <taxon>Neoptera</taxon>
        <taxon>Endopterygota</taxon>
        <taxon>Hymenoptera</taxon>
        <taxon>Apocrita</taxon>
        <taxon>Aculeata</taxon>
        <taxon>Vespoidea</taxon>
        <taxon>Vespidae</taxon>
        <taxon>Eumeninae</taxon>
        <taxon>Odynerus</taxon>
    </lineage>
</organism>
<evidence type="ECO:0000256" key="4">
    <source>
        <dbReference type="SAM" id="MobiDB-lite"/>
    </source>
</evidence>
<reference evidence="7" key="2">
    <citation type="journal article" date="2023" name="Commun. Biol.">
        <title>Intrasexual cuticular hydrocarbon dimorphism in a wasp sheds light on hydrocarbon biosynthesis genes in Hymenoptera.</title>
        <authorList>
            <person name="Moris V.C."/>
            <person name="Podsiadlowski L."/>
            <person name="Martin S."/>
            <person name="Oeyen J.P."/>
            <person name="Donath A."/>
            <person name="Petersen M."/>
            <person name="Wilbrandt J."/>
            <person name="Misof B."/>
            <person name="Liedtke D."/>
            <person name="Thamm M."/>
            <person name="Scheiner R."/>
            <person name="Schmitt T."/>
            <person name="Niehuis O."/>
        </authorList>
    </citation>
    <scope>NUCLEOTIDE SEQUENCE</scope>
    <source>
        <strain evidence="7">GBR_01_08_01A</strain>
    </source>
</reference>
<keyword evidence="3" id="KW-0175">Coiled coil</keyword>
<protein>
    <recommendedName>
        <fullName evidence="1">RNA-directed DNA polymerase</fullName>
        <ecNumber evidence="1">2.7.7.49</ecNumber>
    </recommendedName>
</protein>
<dbReference type="PROSITE" id="PS00141">
    <property type="entry name" value="ASP_PROTEASE"/>
    <property type="match status" value="1"/>
</dbReference>
<dbReference type="GO" id="GO:0004190">
    <property type="term" value="F:aspartic-type endopeptidase activity"/>
    <property type="evidence" value="ECO:0007669"/>
    <property type="project" value="InterPro"/>
</dbReference>
<feature type="domain" description="Retropepsins" evidence="5">
    <location>
        <begin position="492"/>
        <end position="596"/>
    </location>
</feature>
<dbReference type="Proteomes" id="UP001258017">
    <property type="component" value="Unassembled WGS sequence"/>
</dbReference>
<dbReference type="GO" id="GO:0006508">
    <property type="term" value="P:proteolysis"/>
    <property type="evidence" value="ECO:0007669"/>
    <property type="project" value="InterPro"/>
</dbReference>
<dbReference type="InterPro" id="IPR043502">
    <property type="entry name" value="DNA/RNA_pol_sf"/>
</dbReference>
<dbReference type="SUPFAM" id="SSF56672">
    <property type="entry name" value="DNA/RNA polymerases"/>
    <property type="match status" value="1"/>
</dbReference>
<evidence type="ECO:0000259" key="5">
    <source>
        <dbReference type="Pfam" id="PF00077"/>
    </source>
</evidence>
<feature type="domain" description="Integrase zinc-binding" evidence="6">
    <location>
        <begin position="799"/>
        <end position="843"/>
    </location>
</feature>
<dbReference type="CDD" id="cd00303">
    <property type="entry name" value="retropepsin_like"/>
    <property type="match status" value="1"/>
</dbReference>
<dbReference type="EMBL" id="JAIFRP010000126">
    <property type="protein sequence ID" value="KAK2578994.1"/>
    <property type="molecule type" value="Genomic_DNA"/>
</dbReference>
<dbReference type="InterPro" id="IPR050951">
    <property type="entry name" value="Retrovirus_Pol_polyprotein"/>
</dbReference>
<feature type="coiled-coil region" evidence="3">
    <location>
        <begin position="52"/>
        <end position="79"/>
    </location>
</feature>
<accession>A0AAD9RG12</accession>
<dbReference type="PANTHER" id="PTHR37984:SF9">
    <property type="entry name" value="INTEGRASE CATALYTIC DOMAIN-CONTAINING PROTEIN"/>
    <property type="match status" value="1"/>
</dbReference>
<evidence type="ECO:0000313" key="8">
    <source>
        <dbReference type="Proteomes" id="UP001258017"/>
    </source>
</evidence>
<dbReference type="Gene3D" id="2.40.70.10">
    <property type="entry name" value="Acid Proteases"/>
    <property type="match status" value="1"/>
</dbReference>
<dbReference type="Pfam" id="PF17921">
    <property type="entry name" value="Integrase_H2C2"/>
    <property type="match status" value="1"/>
</dbReference>